<protein>
    <recommendedName>
        <fullName evidence="2">Pyrroline-5-carboxylate reductase</fullName>
        <shortName evidence="2">P5C reductase</shortName>
        <shortName evidence="2">P5CR</shortName>
        <ecNumber evidence="2">1.5.1.2</ecNumber>
    </recommendedName>
    <alternativeName>
        <fullName evidence="2">PCA reductase</fullName>
    </alternativeName>
</protein>
<comment type="catalytic activity">
    <reaction evidence="2">
        <text>L-proline + NAD(+) = (S)-1-pyrroline-5-carboxylate + NADH + 2 H(+)</text>
        <dbReference type="Rhea" id="RHEA:14105"/>
        <dbReference type="ChEBI" id="CHEBI:15378"/>
        <dbReference type="ChEBI" id="CHEBI:17388"/>
        <dbReference type="ChEBI" id="CHEBI:57540"/>
        <dbReference type="ChEBI" id="CHEBI:57945"/>
        <dbReference type="ChEBI" id="CHEBI:60039"/>
        <dbReference type="EC" id="1.5.1.2"/>
    </reaction>
</comment>
<dbReference type="InterPro" id="IPR053790">
    <property type="entry name" value="P5CR-like_CS"/>
</dbReference>
<dbReference type="Proteomes" id="UP000192727">
    <property type="component" value="Chromosome"/>
</dbReference>
<feature type="domain" description="Pyrroline-5-carboxylate reductase dimerisation" evidence="5">
    <location>
        <begin position="159"/>
        <end position="262"/>
    </location>
</feature>
<evidence type="ECO:0000259" key="4">
    <source>
        <dbReference type="Pfam" id="PF03807"/>
    </source>
</evidence>
<dbReference type="InterPro" id="IPR036291">
    <property type="entry name" value="NAD(P)-bd_dom_sf"/>
</dbReference>
<dbReference type="GO" id="GO:0055129">
    <property type="term" value="P:L-proline biosynthetic process"/>
    <property type="evidence" value="ECO:0007669"/>
    <property type="project" value="UniProtKB-UniRule"/>
</dbReference>
<comment type="function">
    <text evidence="2">Catalyzes the reduction of 1-pyrroline-5-carboxylate (PCA) to L-proline.</text>
</comment>
<dbReference type="Gene3D" id="3.40.50.720">
    <property type="entry name" value="NAD(P)-binding Rossmann-like Domain"/>
    <property type="match status" value="1"/>
</dbReference>
<dbReference type="SUPFAM" id="SSF51735">
    <property type="entry name" value="NAD(P)-binding Rossmann-fold domains"/>
    <property type="match status" value="1"/>
</dbReference>
<dbReference type="InterPro" id="IPR028939">
    <property type="entry name" value="P5C_Rdtase_cat_N"/>
</dbReference>
<accession>A0A1U9YIZ9</accession>
<dbReference type="GeneID" id="64219780"/>
<keyword evidence="2 3" id="KW-0521">NADP</keyword>
<dbReference type="PROSITE" id="PS00521">
    <property type="entry name" value="P5CR"/>
    <property type="match status" value="1"/>
</dbReference>
<comment type="catalytic activity">
    <reaction evidence="2">
        <text>L-proline + NADP(+) = (S)-1-pyrroline-5-carboxylate + NADPH + 2 H(+)</text>
        <dbReference type="Rhea" id="RHEA:14109"/>
        <dbReference type="ChEBI" id="CHEBI:15378"/>
        <dbReference type="ChEBI" id="CHEBI:17388"/>
        <dbReference type="ChEBI" id="CHEBI:57783"/>
        <dbReference type="ChEBI" id="CHEBI:58349"/>
        <dbReference type="ChEBI" id="CHEBI:60039"/>
        <dbReference type="EC" id="1.5.1.2"/>
    </reaction>
</comment>
<sequence length="275" mass="30282">MRTGFIGTGSMGSILVEAFVRSKALNPDQIILANRTISKASSLANSYPGLKVAPSNKELVKQSDVIFICVKPLEYKQVVDEIQQGLHPSQTVVSITSAVLLKHLENLLTCKIIKMIPSITNYTLSGSVLCMYGQRVLPEDKEQFENLISQIGSPVCVEEEYTRVSSDLASCGPAFLAFFLQKWIDAAVEMTGIPPEHATILANEMTLGTGMLLTSGGFTPFELQKRVSVPGGITAKALHMMESELGNIFHQLVRITHDKYEEDLAKVEYLFKEKQ</sequence>
<dbReference type="InterPro" id="IPR029036">
    <property type="entry name" value="P5CR_dimer"/>
</dbReference>
<dbReference type="GO" id="GO:0004735">
    <property type="term" value="F:pyrroline-5-carboxylate reductase activity"/>
    <property type="evidence" value="ECO:0007669"/>
    <property type="project" value="UniProtKB-UniRule"/>
</dbReference>
<keyword evidence="2" id="KW-0963">Cytoplasm</keyword>
<dbReference type="InterPro" id="IPR008927">
    <property type="entry name" value="6-PGluconate_DH-like_C_sf"/>
</dbReference>
<dbReference type="GO" id="GO:0005737">
    <property type="term" value="C:cytoplasm"/>
    <property type="evidence" value="ECO:0007669"/>
    <property type="project" value="UniProtKB-SubCell"/>
</dbReference>
<gene>
    <name evidence="2" type="primary">proC</name>
    <name evidence="6" type="ORF">B7C51_04695</name>
</gene>
<dbReference type="InterPro" id="IPR000304">
    <property type="entry name" value="Pyrroline-COOH_reductase"/>
</dbReference>
<evidence type="ECO:0000256" key="1">
    <source>
        <dbReference type="ARBA" id="ARBA00005525"/>
    </source>
</evidence>
<dbReference type="Pfam" id="PF14748">
    <property type="entry name" value="P5CR_dimer"/>
    <property type="match status" value="1"/>
</dbReference>
<evidence type="ECO:0000256" key="3">
    <source>
        <dbReference type="PIRSR" id="PIRSR000193-1"/>
    </source>
</evidence>
<evidence type="ECO:0000313" key="6">
    <source>
        <dbReference type="EMBL" id="ARF67272.1"/>
    </source>
</evidence>
<name>A0A1U9YIZ9_9BACL</name>
<feature type="domain" description="Pyrroline-5-carboxylate reductase catalytic N-terminal" evidence="4">
    <location>
        <begin position="4"/>
        <end position="96"/>
    </location>
</feature>
<dbReference type="PANTHER" id="PTHR11645">
    <property type="entry name" value="PYRROLINE-5-CARBOXYLATE REDUCTASE"/>
    <property type="match status" value="1"/>
</dbReference>
<comment type="similarity">
    <text evidence="1 2">Belongs to the pyrroline-5-carboxylate reductase family.</text>
</comment>
<evidence type="ECO:0000256" key="2">
    <source>
        <dbReference type="HAMAP-Rule" id="MF_01925"/>
    </source>
</evidence>
<dbReference type="SUPFAM" id="SSF48179">
    <property type="entry name" value="6-phosphogluconate dehydrogenase C-terminal domain-like"/>
    <property type="match status" value="1"/>
</dbReference>
<keyword evidence="2" id="KW-0028">Amino-acid biosynthesis</keyword>
<dbReference type="AlphaFoldDB" id="A0A1U9YIZ9"/>
<dbReference type="PIRSF" id="PIRSF000193">
    <property type="entry name" value="Pyrrol-5-carb_rd"/>
    <property type="match status" value="1"/>
</dbReference>
<evidence type="ECO:0000259" key="5">
    <source>
        <dbReference type="Pfam" id="PF14748"/>
    </source>
</evidence>
<dbReference type="NCBIfam" id="NF005814">
    <property type="entry name" value="PRK07680.1"/>
    <property type="match status" value="1"/>
</dbReference>
<reference evidence="6 7" key="1">
    <citation type="submission" date="2017-03" db="EMBL/GenBank/DDBJ databases">
        <title>Paenibacillus larvae genome sequencing.</title>
        <authorList>
            <person name="Dingman D.W."/>
        </authorList>
    </citation>
    <scope>NUCLEOTIDE SEQUENCE [LARGE SCALE GENOMIC DNA]</scope>
    <source>
        <strain evidence="6 7">SAG 10367</strain>
    </source>
</reference>
<dbReference type="EC" id="1.5.1.2" evidence="2"/>
<keyword evidence="2" id="KW-0641">Proline biosynthesis</keyword>
<dbReference type="HAMAP" id="MF_01925">
    <property type="entry name" value="P5C_reductase"/>
    <property type="match status" value="1"/>
</dbReference>
<comment type="subcellular location">
    <subcellularLocation>
        <location evidence="2">Cytoplasm</location>
    </subcellularLocation>
</comment>
<dbReference type="Pfam" id="PF03807">
    <property type="entry name" value="F420_oxidored"/>
    <property type="match status" value="1"/>
</dbReference>
<proteinExistence type="inferred from homology"/>
<dbReference type="PANTHER" id="PTHR11645:SF51">
    <property type="entry name" value="COME OPERON PROTEIN 4"/>
    <property type="match status" value="1"/>
</dbReference>
<evidence type="ECO:0000313" key="7">
    <source>
        <dbReference type="Proteomes" id="UP000192727"/>
    </source>
</evidence>
<feature type="binding site" evidence="3">
    <location>
        <position position="56"/>
    </location>
    <ligand>
        <name>NADPH</name>
        <dbReference type="ChEBI" id="CHEBI:57783"/>
    </ligand>
</feature>
<dbReference type="Gene3D" id="1.10.3730.10">
    <property type="entry name" value="ProC C-terminal domain-like"/>
    <property type="match status" value="1"/>
</dbReference>
<organism evidence="6 7">
    <name type="scientific">Paenibacillus larvae subsp. pulvifaciens</name>
    <dbReference type="NCBI Taxonomy" id="1477"/>
    <lineage>
        <taxon>Bacteria</taxon>
        <taxon>Bacillati</taxon>
        <taxon>Bacillota</taxon>
        <taxon>Bacilli</taxon>
        <taxon>Bacillales</taxon>
        <taxon>Paenibacillaceae</taxon>
        <taxon>Paenibacillus</taxon>
    </lineage>
</organism>
<comment type="pathway">
    <text evidence="2">Amino-acid biosynthesis; L-proline biosynthesis; L-proline from L-glutamate 5-semialdehyde: step 1/1.</text>
</comment>
<dbReference type="EMBL" id="CP020557">
    <property type="protein sequence ID" value="ARF67272.1"/>
    <property type="molecule type" value="Genomic_DNA"/>
</dbReference>
<feature type="binding site" evidence="3">
    <location>
        <begin position="6"/>
        <end position="11"/>
    </location>
    <ligand>
        <name>NADP(+)</name>
        <dbReference type="ChEBI" id="CHEBI:58349"/>
    </ligand>
</feature>
<dbReference type="RefSeq" id="WP_024093537.1">
    <property type="nucleotide sequence ID" value="NZ_CP019794.1"/>
</dbReference>
<dbReference type="UniPathway" id="UPA00098">
    <property type="reaction ID" value="UER00361"/>
</dbReference>
<keyword evidence="2" id="KW-0560">Oxidoreductase</keyword>